<dbReference type="FunFam" id="2.60.40.10:FF:000098">
    <property type="entry name" value="receptor-type tyrosine-protein phosphatase F isoform X1"/>
    <property type="match status" value="1"/>
</dbReference>
<dbReference type="SUPFAM" id="SSF48726">
    <property type="entry name" value="Immunoglobulin"/>
    <property type="match status" value="3"/>
</dbReference>
<dbReference type="InterPro" id="IPR036179">
    <property type="entry name" value="Ig-like_dom_sf"/>
</dbReference>
<keyword evidence="26" id="KW-1185">Reference proteome</keyword>
<dbReference type="CDD" id="cd05738">
    <property type="entry name" value="IgI_2_RPTP_IIa_LAR_like"/>
    <property type="match status" value="1"/>
</dbReference>
<evidence type="ECO:0000256" key="16">
    <source>
        <dbReference type="ARBA" id="ARBA00053769"/>
    </source>
</evidence>
<dbReference type="CDD" id="cd05739">
    <property type="entry name" value="IgI_3_RPTP_IIa_LAR_like"/>
    <property type="match status" value="1"/>
</dbReference>
<feature type="domain" description="Fibronectin type-III" evidence="24">
    <location>
        <begin position="512"/>
        <end position="608"/>
    </location>
</feature>
<evidence type="ECO:0000313" key="26">
    <source>
        <dbReference type="Proteomes" id="UP000694395"/>
    </source>
</evidence>
<dbReference type="FunFam" id="3.90.190.10:FF:000002">
    <property type="entry name" value="receptor-type tyrosine-protein phosphatase delta isoform X2"/>
    <property type="match status" value="1"/>
</dbReference>
<dbReference type="FunFam" id="2.60.40.10:FF:000023">
    <property type="entry name" value="receptor-type tyrosine-protein phosphatase delta isoform X2"/>
    <property type="match status" value="1"/>
</dbReference>
<dbReference type="PANTHER" id="PTHR46957">
    <property type="entry name" value="CYTOKINE RECEPTOR"/>
    <property type="match status" value="1"/>
</dbReference>
<dbReference type="FunFam" id="2.60.40.10:FF:000068">
    <property type="entry name" value="receptor-type tyrosine-protein phosphatase delta isoform X1"/>
    <property type="match status" value="1"/>
</dbReference>
<evidence type="ECO:0000256" key="10">
    <source>
        <dbReference type="ARBA" id="ARBA00023136"/>
    </source>
</evidence>
<evidence type="ECO:0000256" key="13">
    <source>
        <dbReference type="ARBA" id="ARBA00023180"/>
    </source>
</evidence>
<dbReference type="GO" id="GO:0098609">
    <property type="term" value="P:cell-cell adhesion"/>
    <property type="evidence" value="ECO:0007669"/>
    <property type="project" value="UniProtKB-ARBA"/>
</dbReference>
<dbReference type="SMART" id="SM00404">
    <property type="entry name" value="PTPc_motif"/>
    <property type="match status" value="2"/>
</dbReference>
<feature type="domain" description="Fibronectin type-III" evidence="24">
    <location>
        <begin position="613"/>
        <end position="710"/>
    </location>
</feature>
<feature type="domain" description="Fibronectin type-III" evidence="24">
    <location>
        <begin position="1026"/>
        <end position="1110"/>
    </location>
</feature>
<dbReference type="InterPro" id="IPR036116">
    <property type="entry name" value="FN3_sf"/>
</dbReference>
<keyword evidence="13" id="KW-0325">Glycoprotein</keyword>
<dbReference type="Pfam" id="PF00041">
    <property type="entry name" value="fn3"/>
    <property type="match status" value="7"/>
</dbReference>
<dbReference type="InterPro" id="IPR003961">
    <property type="entry name" value="FN3_dom"/>
</dbReference>
<evidence type="ECO:0000256" key="7">
    <source>
        <dbReference type="ARBA" id="ARBA00022801"/>
    </source>
</evidence>
<dbReference type="GO" id="GO:0098978">
    <property type="term" value="C:glutamatergic synapse"/>
    <property type="evidence" value="ECO:0007669"/>
    <property type="project" value="UniProtKB-ARBA"/>
</dbReference>
<feature type="domain" description="Fibronectin type-III" evidence="24">
    <location>
        <begin position="924"/>
        <end position="1021"/>
    </location>
</feature>
<comment type="subcellular location">
    <subcellularLocation>
        <location evidence="1">Membrane</location>
        <topology evidence="1">Single-pass type I membrane protein</topology>
    </subcellularLocation>
</comment>
<evidence type="ECO:0000259" key="24">
    <source>
        <dbReference type="PROSITE" id="PS50853"/>
    </source>
</evidence>
<keyword evidence="11" id="KW-1015">Disulfide bond</keyword>
<evidence type="ECO:0000256" key="3">
    <source>
        <dbReference type="ARBA" id="ARBA00013064"/>
    </source>
</evidence>
<dbReference type="PANTHER" id="PTHR46957:SF11">
    <property type="entry name" value="PROTEIN-TYROSINE-PHOSPHATASE"/>
    <property type="match status" value="1"/>
</dbReference>
<dbReference type="GO" id="GO:0004725">
    <property type="term" value="F:protein tyrosine phosphatase activity"/>
    <property type="evidence" value="ECO:0007669"/>
    <property type="project" value="UniProtKB-EC"/>
</dbReference>
<dbReference type="GO" id="GO:0099054">
    <property type="term" value="P:presynapse assembly"/>
    <property type="evidence" value="ECO:0007669"/>
    <property type="project" value="UniProtKB-ARBA"/>
</dbReference>
<evidence type="ECO:0000256" key="17">
    <source>
        <dbReference type="ARBA" id="ARBA00074819"/>
    </source>
</evidence>
<dbReference type="FunFam" id="2.60.40.10:FF:000181">
    <property type="entry name" value="receptor-type tyrosine-protein phosphatase delta isoform X4"/>
    <property type="match status" value="1"/>
</dbReference>
<evidence type="ECO:0000256" key="8">
    <source>
        <dbReference type="ARBA" id="ARBA00022912"/>
    </source>
</evidence>
<dbReference type="InterPro" id="IPR000242">
    <property type="entry name" value="PTP_cat"/>
</dbReference>
<evidence type="ECO:0000256" key="14">
    <source>
        <dbReference type="ARBA" id="ARBA00023319"/>
    </source>
</evidence>
<dbReference type="Pfam" id="PF00102">
    <property type="entry name" value="Y_phosphatase"/>
    <property type="match status" value="2"/>
</dbReference>
<keyword evidence="6" id="KW-0677">Repeat</keyword>
<feature type="transmembrane region" description="Helical" evidence="19">
    <location>
        <begin position="1279"/>
        <end position="1302"/>
    </location>
</feature>
<feature type="domain" description="Tyrosine-protein phosphatase" evidence="21">
    <location>
        <begin position="1659"/>
        <end position="1918"/>
    </location>
</feature>
<evidence type="ECO:0000256" key="6">
    <source>
        <dbReference type="ARBA" id="ARBA00022737"/>
    </source>
</evidence>
<dbReference type="Gene3D" id="2.60.40.10">
    <property type="entry name" value="Immunoglobulins"/>
    <property type="match status" value="11"/>
</dbReference>
<feature type="domain" description="Tyrosine specific protein phosphatases" evidence="22">
    <location>
        <begin position="1836"/>
        <end position="1909"/>
    </location>
</feature>
<feature type="domain" description="Fibronectin type-III" evidence="24">
    <location>
        <begin position="826"/>
        <end position="920"/>
    </location>
</feature>
<dbReference type="InterPro" id="IPR013098">
    <property type="entry name" value="Ig_I-set"/>
</dbReference>
<evidence type="ECO:0000259" key="23">
    <source>
        <dbReference type="PROSITE" id="PS50835"/>
    </source>
</evidence>
<dbReference type="PROSITE" id="PS50056">
    <property type="entry name" value="TYR_PHOSPHATASE_2"/>
    <property type="match status" value="2"/>
</dbReference>
<dbReference type="FunFam" id="2.60.40.10:FF:000010">
    <property type="entry name" value="receptor-type tyrosine-protein phosphatase delta isoform X1"/>
    <property type="match status" value="1"/>
</dbReference>
<comment type="similarity">
    <text evidence="2">Belongs to the protein-tyrosine phosphatase family. Receptor class 2A subfamily.</text>
</comment>
<dbReference type="GO" id="GO:0005886">
    <property type="term" value="C:plasma membrane"/>
    <property type="evidence" value="ECO:0007669"/>
    <property type="project" value="UniProtKB-ARBA"/>
</dbReference>
<feature type="domain" description="Ig-like" evidence="23">
    <location>
        <begin position="127"/>
        <end position="222"/>
    </location>
</feature>
<name>A0A8K9UEF4_ONCMY</name>
<keyword evidence="8" id="KW-0904">Protein phosphatase</keyword>
<dbReference type="FunFam" id="3.90.190.10:FF:000001">
    <property type="entry name" value="Receptor-type tyrosine-protein phosphatase F isoform A"/>
    <property type="match status" value="1"/>
</dbReference>
<dbReference type="PROSITE" id="PS50835">
    <property type="entry name" value="IG_LIKE"/>
    <property type="match status" value="3"/>
</dbReference>
<evidence type="ECO:0000259" key="22">
    <source>
        <dbReference type="PROSITE" id="PS50056"/>
    </source>
</evidence>
<dbReference type="PRINTS" id="PR00700">
    <property type="entry name" value="PRTYPHPHTASE"/>
</dbReference>
<evidence type="ECO:0000256" key="20">
    <source>
        <dbReference type="SAM" id="SignalP"/>
    </source>
</evidence>
<dbReference type="InterPro" id="IPR050713">
    <property type="entry name" value="RTP_Phos/Ushers"/>
</dbReference>
<evidence type="ECO:0000256" key="9">
    <source>
        <dbReference type="ARBA" id="ARBA00022989"/>
    </source>
</evidence>
<evidence type="ECO:0000313" key="25">
    <source>
        <dbReference type="Ensembl" id="ENSOMYP00000109462.1"/>
    </source>
</evidence>
<dbReference type="Ensembl" id="ENSOMYT00000144024.1">
    <property type="protein sequence ID" value="ENSOMYP00000109462.1"/>
    <property type="gene ID" value="ENSOMYG00000062560.1"/>
</dbReference>
<reference evidence="25" key="1">
    <citation type="submission" date="2025-08" db="UniProtKB">
        <authorList>
            <consortium name="Ensembl"/>
        </authorList>
    </citation>
    <scope>IDENTIFICATION</scope>
</reference>
<feature type="domain" description="Fibronectin type-III" evidence="24">
    <location>
        <begin position="414"/>
        <end position="510"/>
    </location>
</feature>
<dbReference type="SMART" id="SM00060">
    <property type="entry name" value="FN3"/>
    <property type="match status" value="8"/>
</dbReference>
<feature type="domain" description="Fibronectin type-III" evidence="24">
    <location>
        <begin position="715"/>
        <end position="825"/>
    </location>
</feature>
<keyword evidence="9 19" id="KW-1133">Transmembrane helix</keyword>
<evidence type="ECO:0000256" key="19">
    <source>
        <dbReference type="SAM" id="Phobius"/>
    </source>
</evidence>
<dbReference type="InterPro" id="IPR029021">
    <property type="entry name" value="Prot-tyrosine_phosphatase-like"/>
</dbReference>
<dbReference type="FunFam" id="2.60.40.10:FF:000066">
    <property type="entry name" value="receptor-type tyrosine-protein phosphatase delta isoform X1"/>
    <property type="match status" value="1"/>
</dbReference>
<evidence type="ECO:0000256" key="18">
    <source>
        <dbReference type="SAM" id="MobiDB-lite"/>
    </source>
</evidence>
<accession>A0A8K9UEF4</accession>
<evidence type="ECO:0000256" key="4">
    <source>
        <dbReference type="ARBA" id="ARBA00022692"/>
    </source>
</evidence>
<dbReference type="InterPro" id="IPR003599">
    <property type="entry name" value="Ig_sub"/>
</dbReference>
<protein>
    <recommendedName>
        <fullName evidence="17">Receptor-type tyrosine-protein phosphatase delta</fullName>
        <ecNumber evidence="3">3.1.3.48</ecNumber>
    </recommendedName>
</protein>
<dbReference type="SUPFAM" id="SSF52799">
    <property type="entry name" value="(Phosphotyrosine protein) phosphatases II"/>
    <property type="match status" value="2"/>
</dbReference>
<feature type="domain" description="Ig-like" evidence="23">
    <location>
        <begin position="230"/>
        <end position="312"/>
    </location>
</feature>
<dbReference type="SUPFAM" id="SSF49265">
    <property type="entry name" value="Fibronectin type III"/>
    <property type="match status" value="5"/>
</dbReference>
<feature type="domain" description="Ig-like" evidence="23">
    <location>
        <begin position="25"/>
        <end position="109"/>
    </location>
</feature>
<dbReference type="PROSITE" id="PS00383">
    <property type="entry name" value="TYR_PHOSPHATASE_1"/>
    <property type="match status" value="2"/>
</dbReference>
<evidence type="ECO:0000256" key="15">
    <source>
        <dbReference type="ARBA" id="ARBA00051722"/>
    </source>
</evidence>
<dbReference type="PROSITE" id="PS50853">
    <property type="entry name" value="FN3"/>
    <property type="match status" value="8"/>
</dbReference>
<dbReference type="InterPro" id="IPR016130">
    <property type="entry name" value="Tyr_Pase_AS"/>
</dbReference>
<keyword evidence="14" id="KW-0393">Immunoglobulin domain</keyword>
<comment type="catalytic activity">
    <reaction evidence="15">
        <text>O-phospho-L-tyrosyl-[protein] + H2O = L-tyrosyl-[protein] + phosphate</text>
        <dbReference type="Rhea" id="RHEA:10684"/>
        <dbReference type="Rhea" id="RHEA-COMP:10136"/>
        <dbReference type="Rhea" id="RHEA-COMP:20101"/>
        <dbReference type="ChEBI" id="CHEBI:15377"/>
        <dbReference type="ChEBI" id="CHEBI:43474"/>
        <dbReference type="ChEBI" id="CHEBI:46858"/>
        <dbReference type="ChEBI" id="CHEBI:61978"/>
        <dbReference type="EC" id="3.1.3.48"/>
    </reaction>
</comment>
<sequence length="1927" mass="214459">MLSARPGYFLLLLSFLLLADADSPPKFTRTPEDQTGVQGGVASFVCQATGDPPPSIVWNKKGKKVQNQRFEVIDYEDGSGSVLRIQPLRTPRDEAVYECHVSNPAGEITALCRLNVLREDQLPSGFPTIDMGPQLKVVERSRTATMLCAASGNPDPEITWFKDFLPVNTTNNNGRIKQLRSGGTPIRGALQIELSEEQDQGKYECVATNSDGTRYSTPANLYVRVRRVPPRFSVPPADSEITPGGGINITCVAVGSPMPYVKWMLGTEDLTPEDDMPIGRNVLELGDIRQSNNYTCVAMSTLGVIEAMAQITVKALPKTPGNPVVTERTATSITLTWDSGNPEPVSYYIIQHRPKGSEDIYKEIDSITTTRYSVGGLSPYSHYDFRVAAVNTIGRGPASDSVEARTAEQAPSSPPRQVRGRMLSTTTAIIHWDGPEEANGQVVGYRVYYTDDNTLQVNQWEKLMVRGVNFITIHSLTPNKTYYIRVLAFTSVGDGPLSQDLQIIAKTGVPSQPSDFKGEAKSETSVLLSWVAPPQSGPENLITGYELVYRRSGDNEEVRDIFLNFDPASSYLIKNLKPFSSYTFQLAARSKHGIGAYTNEVTTDTPQTQPSAPPQEVTCSSPNSTSILVSWAPPLAEFQNGIITGYSIQYSVTERDNRTSQQVSRIPPGSSPYLLENLEKWTEYGITVRALTEAGEGPESLQLLVRTEEDVPSGPPRDVASEAVNSSAVRVVWRAPAVERQHGQVRGYQVHYMKMNYGEPAGPNLIKDILLDDSQWEYNESAEYVSISVIWELQADTAYSVSVGAYTAKGDGARSKPQTLCTTLPLPEPPRLSVSPTPVGTAQLQWLPPPSPATPLLGYRLTFGRLDVLPFTVVEFPSKEKSYTAQDIHKGASYVFRLSARNKIGYGEEAAIEVTTPEDVPGGHPENILSEGASASSIRLAWKSVPLIEQNGKIVKYSVQYRDVNGRGGNATGEVVVTVPESSVALEGLSADTVYDVRVRAFTAVGAGPYSPGVQFRTRPLDVEVFATNFRVKAAMKNSVLLTWEIRDKTPSQPFTILYGKGQSVEVDGKQNQKLITGLQPETQYSFLLTNRGNSAGGLQHRVTVTTAPDVLRSKPTLVGKTNADGMVTVQLPPVQTTTTVRGYYVVVVPLKKQRGGKFMKPGDNPDQMNLDELLKDINRTSVSQALRVRRQVPASQSDPRAYVSAHFKILPQEFTLGDGRSYGEFRNRPLQNGQEYVFFVLALLDLSNNTMYSTSPYSDPVTSNDVDPQPIVDEEEGLLWVVGPVMAVIFIVCIVIAILLFKRKRAEAEGRKASFPCSKAMSSHHPTDPVELRRINFQTPGPGCLEAHPPVPISELADHLERLKANDNLKFSQEYESVDPGQQFTWEQSNLEVNKPKNRYANVIAYDHSRVLLSSIEGIPGSDYINANYIDGYRRQNAYIATQGSLPETFCDFWRLVWEQHTANIVMMTKLEEKSRVKCDQYWPTRGTETYGLIQVTLLDTVELATYSVRTFALYKSGSNEKREIRQFQFTAWPDHGVPEHPTPFLAFLRRVKACNPPDAGPMVVHCSAGVGRTGCFIVIDAMVERIKHEKTVDIYGHVTLMRSQRNYMVQTEDQYAFIHDALLEAVACGNTEVPARNLHAYIQRLTQIEPAENVTGTELEFKRLASAKAHTSRFVSANLPCNKFKNRLVNIMPYETTRVCLQPIRGVEGSDYINASFIDGYRQQRAYIATQGPLAETTEDYWRMLWEHNSTIVVMLTKLREMGREKCHQYWPAERSARYQYFVVDPMAEYNMPQYILREFKVTDARDGQSRTVRQFQFTDWPEQGVPKSGEGFIDFIGQVHKTKEQFGQDGPITVHCSAGVGRTGVFITLSIVLERMRYEGVVDIFQTVKMLRTQRPATVQTEDQYQFCYRAGLEYLGSFDHYAT</sequence>
<keyword evidence="7" id="KW-0378">Hydrolase</keyword>
<dbReference type="FunFam" id="2.60.40.10:FF:000015">
    <property type="entry name" value="receptor-type tyrosine-protein phosphatase delta isoform X2"/>
    <property type="match status" value="1"/>
</dbReference>
<keyword evidence="12" id="KW-0675">Receptor</keyword>
<feature type="domain" description="Tyrosine specific protein phosphatases" evidence="22">
    <location>
        <begin position="1547"/>
        <end position="1618"/>
    </location>
</feature>
<dbReference type="SMART" id="SM00194">
    <property type="entry name" value="PTPc"/>
    <property type="match status" value="2"/>
</dbReference>
<dbReference type="GO" id="GO:0099537">
    <property type="term" value="P:trans-synaptic signaling"/>
    <property type="evidence" value="ECO:0007669"/>
    <property type="project" value="UniProtKB-ARBA"/>
</dbReference>
<dbReference type="Gene3D" id="3.90.190.10">
    <property type="entry name" value="Protein tyrosine phosphatase superfamily"/>
    <property type="match status" value="2"/>
</dbReference>
<dbReference type="PRINTS" id="PR00014">
    <property type="entry name" value="FNTYPEIII"/>
</dbReference>
<dbReference type="PROSITE" id="PS50055">
    <property type="entry name" value="TYR_PHOSPHATASE_PTP"/>
    <property type="match status" value="2"/>
</dbReference>
<evidence type="ECO:0000256" key="12">
    <source>
        <dbReference type="ARBA" id="ARBA00023170"/>
    </source>
</evidence>
<organism evidence="25 26">
    <name type="scientific">Oncorhynchus mykiss</name>
    <name type="common">Rainbow trout</name>
    <name type="synonym">Salmo gairdneri</name>
    <dbReference type="NCBI Taxonomy" id="8022"/>
    <lineage>
        <taxon>Eukaryota</taxon>
        <taxon>Metazoa</taxon>
        <taxon>Chordata</taxon>
        <taxon>Craniata</taxon>
        <taxon>Vertebrata</taxon>
        <taxon>Euteleostomi</taxon>
        <taxon>Actinopterygii</taxon>
        <taxon>Neopterygii</taxon>
        <taxon>Teleostei</taxon>
        <taxon>Protacanthopterygii</taxon>
        <taxon>Salmoniformes</taxon>
        <taxon>Salmonidae</taxon>
        <taxon>Salmoninae</taxon>
        <taxon>Oncorhynchus</taxon>
    </lineage>
</organism>
<keyword evidence="4 19" id="KW-0812">Transmembrane</keyword>
<dbReference type="FunFam" id="2.60.40.10:FF:000082">
    <property type="entry name" value="receptor-type tyrosine-protein phosphatase delta isoform X2"/>
    <property type="match status" value="1"/>
</dbReference>
<evidence type="ECO:0000259" key="21">
    <source>
        <dbReference type="PROSITE" id="PS50055"/>
    </source>
</evidence>
<dbReference type="InterPro" id="IPR007110">
    <property type="entry name" value="Ig-like_dom"/>
</dbReference>
<dbReference type="Pfam" id="PF07679">
    <property type="entry name" value="I-set"/>
    <property type="match status" value="3"/>
</dbReference>
<dbReference type="InterPro" id="IPR000387">
    <property type="entry name" value="Tyr_Pase_dom"/>
</dbReference>
<evidence type="ECO:0000256" key="1">
    <source>
        <dbReference type="ARBA" id="ARBA00004479"/>
    </source>
</evidence>
<keyword evidence="10 19" id="KW-0472">Membrane</keyword>
<dbReference type="Proteomes" id="UP000694395">
    <property type="component" value="Unassembled WGS sequence"/>
</dbReference>
<dbReference type="CDD" id="cd00063">
    <property type="entry name" value="FN3"/>
    <property type="match status" value="8"/>
</dbReference>
<feature type="domain" description="Fibronectin type-III" evidence="24">
    <location>
        <begin position="319"/>
        <end position="409"/>
    </location>
</feature>
<evidence type="ECO:0000256" key="5">
    <source>
        <dbReference type="ARBA" id="ARBA00022729"/>
    </source>
</evidence>
<dbReference type="FunFam" id="2.60.40.10:FF:000028">
    <property type="entry name" value="Neuronal cell adhesion molecule"/>
    <property type="match status" value="1"/>
</dbReference>
<dbReference type="SMART" id="SM00408">
    <property type="entry name" value="IGc2"/>
    <property type="match status" value="3"/>
</dbReference>
<dbReference type="EC" id="3.1.3.48" evidence="3"/>
<proteinExistence type="inferred from homology"/>
<evidence type="ECO:0000256" key="2">
    <source>
        <dbReference type="ARBA" id="ARBA00010504"/>
    </source>
</evidence>
<reference evidence="25" key="2">
    <citation type="submission" date="2025-09" db="UniProtKB">
        <authorList>
            <consortium name="Ensembl"/>
        </authorList>
    </citation>
    <scope>IDENTIFICATION</scope>
</reference>
<dbReference type="InterPro" id="IPR013783">
    <property type="entry name" value="Ig-like_fold"/>
</dbReference>
<keyword evidence="5 20" id="KW-0732">Signal</keyword>
<dbReference type="InterPro" id="IPR003598">
    <property type="entry name" value="Ig_sub2"/>
</dbReference>
<dbReference type="GeneTree" id="ENSGT00940000153617"/>
<feature type="domain" description="Tyrosine-protein phosphatase" evidence="21">
    <location>
        <begin position="1372"/>
        <end position="1627"/>
    </location>
</feature>
<feature type="chain" id="PRO_5035476299" description="Receptor-type tyrosine-protein phosphatase delta" evidence="20">
    <location>
        <begin position="22"/>
        <end position="1927"/>
    </location>
</feature>
<feature type="region of interest" description="Disordered" evidence="18">
    <location>
        <begin position="398"/>
        <end position="420"/>
    </location>
</feature>
<dbReference type="FunFam" id="2.60.40.10:FF:000027">
    <property type="entry name" value="receptor-type tyrosine-protein phosphatase delta isoform X1"/>
    <property type="match status" value="1"/>
</dbReference>
<comment type="function">
    <text evidence="16">Can bidirectionally induce pre- and post-synaptic differentiation of neurons by mediating interaction with IL1RAP and IL1RAPL1 trans-synaptically. Involved in pre-synaptic differentiation through interaction with SLITRK2.</text>
</comment>
<dbReference type="FunFam" id="2.60.40.10:FF:000036">
    <property type="entry name" value="receptor-type tyrosine-protein phosphatase delta isoform X1"/>
    <property type="match status" value="1"/>
</dbReference>
<dbReference type="SMART" id="SM00409">
    <property type="entry name" value="IG"/>
    <property type="match status" value="3"/>
</dbReference>
<dbReference type="InterPro" id="IPR003595">
    <property type="entry name" value="Tyr_Pase_cat"/>
</dbReference>
<feature type="signal peptide" evidence="20">
    <location>
        <begin position="1"/>
        <end position="21"/>
    </location>
</feature>
<evidence type="ECO:0000256" key="11">
    <source>
        <dbReference type="ARBA" id="ARBA00023157"/>
    </source>
</evidence>